<dbReference type="AlphaFoldDB" id="A0AAN8TB53"/>
<organism evidence="1 2">
    <name type="scientific">Solanum bulbocastanum</name>
    <name type="common">Wild potato</name>
    <dbReference type="NCBI Taxonomy" id="147425"/>
    <lineage>
        <taxon>Eukaryota</taxon>
        <taxon>Viridiplantae</taxon>
        <taxon>Streptophyta</taxon>
        <taxon>Embryophyta</taxon>
        <taxon>Tracheophyta</taxon>
        <taxon>Spermatophyta</taxon>
        <taxon>Magnoliopsida</taxon>
        <taxon>eudicotyledons</taxon>
        <taxon>Gunneridae</taxon>
        <taxon>Pentapetalae</taxon>
        <taxon>asterids</taxon>
        <taxon>lamiids</taxon>
        <taxon>Solanales</taxon>
        <taxon>Solanaceae</taxon>
        <taxon>Solanoideae</taxon>
        <taxon>Solaneae</taxon>
        <taxon>Solanum</taxon>
    </lineage>
</organism>
<evidence type="ECO:0000313" key="1">
    <source>
        <dbReference type="EMBL" id="KAK6782146.1"/>
    </source>
</evidence>
<dbReference type="Proteomes" id="UP001371456">
    <property type="component" value="Unassembled WGS sequence"/>
</dbReference>
<comment type="caution">
    <text evidence="1">The sequence shown here is derived from an EMBL/GenBank/DDBJ whole genome shotgun (WGS) entry which is preliminary data.</text>
</comment>
<sequence length="124" mass="14324">MCYARFLTNSRGKENGRVARHHFLQGLMLFYWLSGETSLLARRFVKEYLTKEEVCSGTGTGDGNAFRQLISRLIENHLQQCTNNIFDRLIMIMQESVAKEGGLYLPRQKSEEQSNLVQLFESDN</sequence>
<dbReference type="EMBL" id="JBANQN010000008">
    <property type="protein sequence ID" value="KAK6782146.1"/>
    <property type="molecule type" value="Genomic_DNA"/>
</dbReference>
<name>A0AAN8TB53_SOLBU</name>
<accession>A0AAN8TB53</accession>
<keyword evidence="2" id="KW-1185">Reference proteome</keyword>
<proteinExistence type="predicted"/>
<gene>
    <name evidence="1" type="ORF">RDI58_019942</name>
</gene>
<reference evidence="1 2" key="1">
    <citation type="submission" date="2024-02" db="EMBL/GenBank/DDBJ databases">
        <title>de novo genome assembly of Solanum bulbocastanum strain 11H21.</title>
        <authorList>
            <person name="Hosaka A.J."/>
        </authorList>
    </citation>
    <scope>NUCLEOTIDE SEQUENCE [LARGE SCALE GENOMIC DNA]</scope>
    <source>
        <tissue evidence="1">Young leaves</tissue>
    </source>
</reference>
<evidence type="ECO:0000313" key="2">
    <source>
        <dbReference type="Proteomes" id="UP001371456"/>
    </source>
</evidence>
<protein>
    <submittedName>
        <fullName evidence="1">Uncharacterized protein</fullName>
    </submittedName>
</protein>